<dbReference type="InterPro" id="IPR019734">
    <property type="entry name" value="TPR_rpt"/>
</dbReference>
<sequence>MPVELLCALRVPEPLAVQPREDHARPGRERILRAVLAHLLQGPHGHVIVAHRCGPLTHGEVAGRVQRRQALGESPVELERLVQCVRLHRSHDLALQGARWCMRLPGGSPCGALLPPGFHAGQRRLVELRIHAVAHPVPVHIQQQPEHACHHERGVQGEGLAHHGSHEGDGPRGDPLAHHCQQHIEAGERYQEGRHHQVGLTQAHADADDLEGVEQGQLALTRGREQQGQWGVEEGGDQQQQEQRAQSFRPAEAEHDEEDRGDPEQRRGQQTPDGRVHQVMHDAREVGSGEVLSAHRGTADNPEERAPETTQPHDEHRELGQRGGDVEHPSSQRHHRPHPEQGEQSRGLQGIHPRLQEPPEEGSPRAVDLQLLHRRATLAAGAQVGGGHRLEDGTAWAQVRVARRAEPASRGLGMELTAEEFRVGHSGVRRQVVTLPVANAPVDEMSRGRRSTACGRPATIPKLQGARPWPGGPSCEGCLPAWCSARGVLWDCPSASSPELPSASHSSWVPAGAIMRWFKSLAASFCLTASTAGAAAPEVIITPQSSQFPFVTLTVNVRDRATGKRVGGFTRDAFSLREDMVPGEIVSFEEQRLDGPSSTAPVDVVFVFDQTGSMSEELAGLVERSRQFADILGNSGFDFRLALVSYSDRVERVSAYTSNVDEFKRQLSKLTADGGGDEPENQLDALIEASKLPHRPDAKKVFVLVTDASFHSSDSVTSRTARGVVEVLQSKGVQLHVVGPDLEPYHWMPGRLGGSFFDKDSGDFQEIVRSLAGGVAVNYVVSYRSPRPQDDATRRAVEVRVKVGKDSGLDVTQYQAPSWVTASSRMDFFRGEESRYAPLHVVDGSPDTVWAEGVPGQGVGEWLNLRFEKEETVSRVVLTPPPAGYACPREVRLTLGAFSKVVTLQKGKGRQEFTLSPSVTAGSLELEVVSVHEGSDLTGLAEVEVYTGNPPALLERIARSRRTVAAAESAESLNKKGEQLYHQGKLRESITLYQQAIDKDPAHAQAYSNLGLSYQKVGDFPNAIWANRKAIALARGAGKNGVMASSYYNIARIFEAQGDWKQAEQNFWWARQNRSMKVYDDAILRMQRKQAEAE</sequence>
<proteinExistence type="predicted"/>
<dbReference type="SMART" id="SM00028">
    <property type="entry name" value="TPR"/>
    <property type="match status" value="3"/>
</dbReference>
<dbReference type="InterPro" id="IPR011990">
    <property type="entry name" value="TPR-like_helical_dom_sf"/>
</dbReference>
<feature type="repeat" description="TPR" evidence="4">
    <location>
        <begin position="970"/>
        <end position="1003"/>
    </location>
</feature>
<dbReference type="SUPFAM" id="SSF49785">
    <property type="entry name" value="Galactose-binding domain-like"/>
    <property type="match status" value="1"/>
</dbReference>
<dbReference type="InterPro" id="IPR057561">
    <property type="entry name" value="NADase_transloc"/>
</dbReference>
<dbReference type="EMBL" id="CP043494">
    <property type="protein sequence ID" value="WNG48338.1"/>
    <property type="molecule type" value="Genomic_DNA"/>
</dbReference>
<dbReference type="Gene3D" id="3.40.50.410">
    <property type="entry name" value="von Willebrand factor, type A domain"/>
    <property type="match status" value="1"/>
</dbReference>
<accession>A0ABY9WYW7</accession>
<evidence type="ECO:0000259" key="6">
    <source>
        <dbReference type="PROSITE" id="PS50234"/>
    </source>
</evidence>
<feature type="region of interest" description="Disordered" evidence="5">
    <location>
        <begin position="224"/>
        <end position="364"/>
    </location>
</feature>
<dbReference type="Proteomes" id="UP001611383">
    <property type="component" value="Chromosome"/>
</dbReference>
<comment type="subcellular location">
    <subcellularLocation>
        <location evidence="1">Secreted</location>
    </subcellularLocation>
</comment>
<dbReference type="Pfam" id="PF13414">
    <property type="entry name" value="TPR_11"/>
    <property type="match status" value="1"/>
</dbReference>
<reference evidence="7 8" key="1">
    <citation type="submission" date="2019-08" db="EMBL/GenBank/DDBJ databases">
        <title>Archangium and Cystobacter genomes.</title>
        <authorList>
            <person name="Chen I.-C.K."/>
            <person name="Wielgoss S."/>
        </authorList>
    </citation>
    <scope>NUCLEOTIDE SEQUENCE [LARGE SCALE GENOMIC DNA]</scope>
    <source>
        <strain evidence="7 8">Cbm 6</strain>
    </source>
</reference>
<dbReference type="InterPro" id="IPR056861">
    <property type="entry name" value="HMCN1-like_VWA"/>
</dbReference>
<protein>
    <submittedName>
        <fullName evidence="7">Tetratricopeptide repeat protein</fullName>
    </submittedName>
</protein>
<dbReference type="PANTHER" id="PTHR47763:SF1">
    <property type="entry name" value="DUF659 DOMAIN-CONTAINING PROTEIN"/>
    <property type="match status" value="1"/>
</dbReference>
<evidence type="ECO:0000256" key="1">
    <source>
        <dbReference type="ARBA" id="ARBA00004613"/>
    </source>
</evidence>
<feature type="compositionally biased region" description="Basic and acidic residues" evidence="5">
    <location>
        <begin position="274"/>
        <end position="287"/>
    </location>
</feature>
<feature type="region of interest" description="Disordered" evidence="5">
    <location>
        <begin position="158"/>
        <end position="177"/>
    </location>
</feature>
<dbReference type="PROSITE" id="PS50005">
    <property type="entry name" value="TPR"/>
    <property type="match status" value="2"/>
</dbReference>
<feature type="compositionally biased region" description="Low complexity" evidence="5">
    <location>
        <begin position="226"/>
        <end position="246"/>
    </location>
</feature>
<name>A0ABY9WYW7_9BACT</name>
<organism evidence="7 8">
    <name type="scientific">Archangium minus</name>
    <dbReference type="NCBI Taxonomy" id="83450"/>
    <lineage>
        <taxon>Bacteria</taxon>
        <taxon>Pseudomonadati</taxon>
        <taxon>Myxococcota</taxon>
        <taxon>Myxococcia</taxon>
        <taxon>Myxococcales</taxon>
        <taxon>Cystobacterineae</taxon>
        <taxon>Archangiaceae</taxon>
        <taxon>Archangium</taxon>
    </lineage>
</organism>
<dbReference type="PROSITE" id="PS50234">
    <property type="entry name" value="VWFA"/>
    <property type="match status" value="1"/>
</dbReference>
<dbReference type="SUPFAM" id="SSF48452">
    <property type="entry name" value="TPR-like"/>
    <property type="match status" value="1"/>
</dbReference>
<gene>
    <name evidence="7" type="ORF">F0U60_32585</name>
</gene>
<evidence type="ECO:0000313" key="8">
    <source>
        <dbReference type="Proteomes" id="UP001611383"/>
    </source>
</evidence>
<feature type="repeat" description="TPR" evidence="4">
    <location>
        <begin position="1004"/>
        <end position="1037"/>
    </location>
</feature>
<keyword evidence="2" id="KW-0964">Secreted</keyword>
<evidence type="ECO:0000256" key="3">
    <source>
        <dbReference type="ARBA" id="ARBA00022729"/>
    </source>
</evidence>
<evidence type="ECO:0000256" key="2">
    <source>
        <dbReference type="ARBA" id="ARBA00022525"/>
    </source>
</evidence>
<feature type="compositionally biased region" description="Basic and acidic residues" evidence="5">
    <location>
        <begin position="302"/>
        <end position="330"/>
    </location>
</feature>
<dbReference type="Gene3D" id="2.60.120.260">
    <property type="entry name" value="Galactose-binding domain-like"/>
    <property type="match status" value="1"/>
</dbReference>
<dbReference type="InterPro" id="IPR008979">
    <property type="entry name" value="Galactose-bd-like_sf"/>
</dbReference>
<dbReference type="InterPro" id="IPR052969">
    <property type="entry name" value="Thr-specific_kinase-like"/>
</dbReference>
<dbReference type="SMART" id="SM00327">
    <property type="entry name" value="VWA"/>
    <property type="match status" value="1"/>
</dbReference>
<dbReference type="PANTHER" id="PTHR47763">
    <property type="entry name" value="ALPHA-PROTEIN KINASE VWKA"/>
    <property type="match status" value="1"/>
</dbReference>
<dbReference type="Pfam" id="PF25106">
    <property type="entry name" value="VWA_4"/>
    <property type="match status" value="1"/>
</dbReference>
<feature type="domain" description="VWFA" evidence="6">
    <location>
        <begin position="603"/>
        <end position="739"/>
    </location>
</feature>
<dbReference type="CDD" id="cd00198">
    <property type="entry name" value="vWFA"/>
    <property type="match status" value="1"/>
</dbReference>
<evidence type="ECO:0000313" key="7">
    <source>
        <dbReference type="EMBL" id="WNG48338.1"/>
    </source>
</evidence>
<keyword evidence="8" id="KW-1185">Reference proteome</keyword>
<keyword evidence="4" id="KW-0802">TPR repeat</keyword>
<feature type="region of interest" description="Disordered" evidence="5">
    <location>
        <begin position="446"/>
        <end position="469"/>
    </location>
</feature>
<dbReference type="InterPro" id="IPR036465">
    <property type="entry name" value="vWFA_dom_sf"/>
</dbReference>
<evidence type="ECO:0000256" key="5">
    <source>
        <dbReference type="SAM" id="MobiDB-lite"/>
    </source>
</evidence>
<dbReference type="InterPro" id="IPR002035">
    <property type="entry name" value="VWF_A"/>
</dbReference>
<dbReference type="Pfam" id="PF25302">
    <property type="entry name" value="NADase_transloc"/>
    <property type="match status" value="1"/>
</dbReference>
<dbReference type="SUPFAM" id="SSF53300">
    <property type="entry name" value="vWA-like"/>
    <property type="match status" value="1"/>
</dbReference>
<evidence type="ECO:0000256" key="4">
    <source>
        <dbReference type="PROSITE-ProRule" id="PRU00339"/>
    </source>
</evidence>
<dbReference type="Gene3D" id="1.25.40.10">
    <property type="entry name" value="Tetratricopeptide repeat domain"/>
    <property type="match status" value="1"/>
</dbReference>
<dbReference type="NCBIfam" id="NF047619">
    <property type="entry name" value="NADase_discoid"/>
    <property type="match status" value="1"/>
</dbReference>
<keyword evidence="3" id="KW-0732">Signal</keyword>